<evidence type="ECO:0000313" key="2">
    <source>
        <dbReference type="EMBL" id="SNR17516.1"/>
    </source>
</evidence>
<reference evidence="2 3" key="1">
    <citation type="submission" date="2017-07" db="EMBL/GenBank/DDBJ databases">
        <authorList>
            <person name="Sun Z.S."/>
            <person name="Albrecht U."/>
            <person name="Echele G."/>
            <person name="Lee C.C."/>
        </authorList>
    </citation>
    <scope>NUCLEOTIDE SEQUENCE [LARGE SCALE GENOMIC DNA]</scope>
    <source>
        <strain evidence="3">type strain: KCTC 22618</strain>
    </source>
</reference>
<name>A0A238UEU2_9FLAO</name>
<dbReference type="AlphaFoldDB" id="A0A238UEU2"/>
<dbReference type="Proteomes" id="UP000215214">
    <property type="component" value="Chromosome TJEJU"/>
</dbReference>
<accession>A0A238UEU2</accession>
<feature type="chain" id="PRO_5012760035" evidence="1">
    <location>
        <begin position="20"/>
        <end position="226"/>
    </location>
</feature>
<evidence type="ECO:0000313" key="3">
    <source>
        <dbReference type="Proteomes" id="UP000215214"/>
    </source>
</evidence>
<dbReference type="OrthoDB" id="978006at2"/>
<gene>
    <name evidence="2" type="ORF">TJEJU_3884</name>
</gene>
<protein>
    <submittedName>
        <fullName evidence="2">Uncharacterized protein</fullName>
    </submittedName>
</protein>
<proteinExistence type="predicted"/>
<dbReference type="KEGG" id="tje:TJEJU_3884"/>
<sequence length="226" mass="26396">MKKNVLKLLVFLITTSTFAQSIGSSNVGSRGRFFSDLINKEGKSVDYTGVDGSPYIVKEFFQGKINEYPNEVLFRYNAYRDVVEIKANSKTYELPRKEGNKVYNSSLKLAYTVLKNPKTETIGYYKEELVLDNFTLLSKQKVKFLKAKQAVSSYDIAKPARFKRLKDVYYLRYKDGKFKELPKKKKAFFKLMGDKKDQVKKFAKENGLKHKRKEDLFRILRYYSSL</sequence>
<organism evidence="2 3">
    <name type="scientific">Tenacibaculum jejuense</name>
    <dbReference type="NCBI Taxonomy" id="584609"/>
    <lineage>
        <taxon>Bacteria</taxon>
        <taxon>Pseudomonadati</taxon>
        <taxon>Bacteroidota</taxon>
        <taxon>Flavobacteriia</taxon>
        <taxon>Flavobacteriales</taxon>
        <taxon>Flavobacteriaceae</taxon>
        <taxon>Tenacibaculum</taxon>
    </lineage>
</organism>
<keyword evidence="1" id="KW-0732">Signal</keyword>
<dbReference type="RefSeq" id="WP_095074679.1">
    <property type="nucleotide sequence ID" value="NZ_LT899436.1"/>
</dbReference>
<keyword evidence="3" id="KW-1185">Reference proteome</keyword>
<feature type="signal peptide" evidence="1">
    <location>
        <begin position="1"/>
        <end position="19"/>
    </location>
</feature>
<evidence type="ECO:0000256" key="1">
    <source>
        <dbReference type="SAM" id="SignalP"/>
    </source>
</evidence>
<dbReference type="EMBL" id="LT899436">
    <property type="protein sequence ID" value="SNR17516.1"/>
    <property type="molecule type" value="Genomic_DNA"/>
</dbReference>